<reference evidence="3 4" key="1">
    <citation type="submission" date="2014-07" db="EMBL/GenBank/DDBJ databases">
        <title>Expanding our view of genomic diversity in Candidatus Accumulibacter clades.</title>
        <authorList>
            <person name="Skennerton C.T."/>
            <person name="Barr J.J."/>
            <person name="Slater F.R."/>
            <person name="Bond P.L."/>
            <person name="Tyson G.W."/>
        </authorList>
    </citation>
    <scope>NUCLEOTIDE SEQUENCE [LARGE SCALE GENOMIC DNA]</scope>
    <source>
        <strain evidence="4">SK-01</strain>
    </source>
</reference>
<dbReference type="RefSeq" id="WP_034926307.1">
    <property type="nucleotide sequence ID" value="NZ_JDSS02000024.1"/>
</dbReference>
<evidence type="ECO:0000259" key="2">
    <source>
        <dbReference type="PROSITE" id="PS50104"/>
    </source>
</evidence>
<feature type="region of interest" description="Disordered" evidence="1">
    <location>
        <begin position="669"/>
        <end position="719"/>
    </location>
</feature>
<name>A0A084XZI1_9PROT</name>
<dbReference type="Proteomes" id="UP000019812">
    <property type="component" value="Unassembled WGS sequence"/>
</dbReference>
<evidence type="ECO:0000313" key="4">
    <source>
        <dbReference type="Proteomes" id="UP000019812"/>
    </source>
</evidence>
<protein>
    <submittedName>
        <fullName evidence="3">Putative NTPase (NACHT family)</fullName>
    </submittedName>
</protein>
<evidence type="ECO:0000256" key="1">
    <source>
        <dbReference type="SAM" id="MobiDB-lite"/>
    </source>
</evidence>
<dbReference type="InterPro" id="IPR027417">
    <property type="entry name" value="P-loop_NTPase"/>
</dbReference>
<dbReference type="InterPro" id="IPR000157">
    <property type="entry name" value="TIR_dom"/>
</dbReference>
<dbReference type="PROSITE" id="PS50104">
    <property type="entry name" value="TIR"/>
    <property type="match status" value="1"/>
</dbReference>
<dbReference type="PANTHER" id="PTHR46844">
    <property type="entry name" value="SLR5058 PROTEIN"/>
    <property type="match status" value="1"/>
</dbReference>
<dbReference type="Pfam" id="PF13676">
    <property type="entry name" value="TIR_2"/>
    <property type="match status" value="1"/>
</dbReference>
<dbReference type="Gene3D" id="3.40.50.300">
    <property type="entry name" value="P-loop containing nucleotide triphosphate hydrolases"/>
    <property type="match status" value="1"/>
</dbReference>
<feature type="domain" description="TIR" evidence="2">
    <location>
        <begin position="1"/>
        <end position="125"/>
    </location>
</feature>
<dbReference type="GO" id="GO:0007165">
    <property type="term" value="P:signal transduction"/>
    <property type="evidence" value="ECO:0007669"/>
    <property type="project" value="InterPro"/>
</dbReference>
<dbReference type="AlphaFoldDB" id="A0A084XZI1"/>
<dbReference type="EMBL" id="JDSS02000024">
    <property type="protein sequence ID" value="KFB67875.1"/>
    <property type="molecule type" value="Genomic_DNA"/>
</dbReference>
<sequence>MIFISYARSDRQIADRLVADLRRAGRDCWLDSSEITGGEVWEAAIAEGIERAYAVVTLVSAAANASKWVRVECLLAQRRGKPIVPLLAEDCELPLRMLDLQPISIRGADFAVGVQRLLRSLPVPLPATAPSAAAASQRDAELAYLRRLQLGELVHTELYTPMAGVARVLTPAAAATSLPAVVMRPELRLLRHRFGGTAEACSEPRAYEDIAQAFGQVRRAVLLGEPGAGKTTTLWKLAHDALEAALADAAAPIPLLVSLGKWTGTEEGLPAFLEHQLGELGAHLASLLASRRALLLFDGLNEMPVTERAAKAAEIKAFLLEHRALAAMVSCRELDYTGALSLDLDTVSIRPLDPPRIFEFVTGYLTYALEPAVRAAAGRQRGEDLFWRLAGGDDVRQAWLTWQAAGASLSLFWSATEVPRANPDIYSRTTGAMDRTWRQAVHDPRSLMRLAGNPYLLYMLTCVYLDSGDVPQNRAVLFDRFVEVLLLRERLADEPEAAVEPLRLTTEGERLLAALEGLAWHMQSRRGIAAAAGDDARGDAATAVDRSEAAGWLDGGLLHRAAAASLLAVGEHEVRFSHQLLQEYFTARGMRTRLASGTWHAGELWPAARWWERSGWEEAAVLLAGLHGDDCTPVVEWLLQAQPEVAAQCIAGSGFAALAAGLAAAARQPQTGSRARSACGRRSRVGPTQPRRPAARRPAWRRRAFRCGAQTPGAGHRLG</sequence>
<comment type="caution">
    <text evidence="3">The sequence shown here is derived from an EMBL/GenBank/DDBJ whole genome shotgun (WGS) entry which is preliminary data.</text>
</comment>
<organism evidence="3 4">
    <name type="scientific">Candidatus Accumulibacter vicinus</name>
    <dbReference type="NCBI Taxonomy" id="2954382"/>
    <lineage>
        <taxon>Bacteria</taxon>
        <taxon>Pseudomonadati</taxon>
        <taxon>Pseudomonadota</taxon>
        <taxon>Betaproteobacteria</taxon>
        <taxon>Candidatus Accumulibacter</taxon>
    </lineage>
</organism>
<dbReference type="PANTHER" id="PTHR46844:SF1">
    <property type="entry name" value="SLR5058 PROTEIN"/>
    <property type="match status" value="1"/>
</dbReference>
<feature type="compositionally biased region" description="Low complexity" evidence="1">
    <location>
        <begin position="669"/>
        <end position="678"/>
    </location>
</feature>
<dbReference type="Pfam" id="PF05729">
    <property type="entry name" value="NACHT"/>
    <property type="match status" value="1"/>
</dbReference>
<dbReference type="InterPro" id="IPR035897">
    <property type="entry name" value="Toll_tir_struct_dom_sf"/>
</dbReference>
<accession>A0A084XZI1</accession>
<evidence type="ECO:0000313" key="3">
    <source>
        <dbReference type="EMBL" id="KFB67875.1"/>
    </source>
</evidence>
<dbReference type="SUPFAM" id="SSF52540">
    <property type="entry name" value="P-loop containing nucleoside triphosphate hydrolases"/>
    <property type="match status" value="1"/>
</dbReference>
<dbReference type="SUPFAM" id="SSF52200">
    <property type="entry name" value="Toll/Interleukin receptor TIR domain"/>
    <property type="match status" value="1"/>
</dbReference>
<dbReference type="Gene3D" id="3.40.50.10140">
    <property type="entry name" value="Toll/interleukin-1 receptor homology (TIR) domain"/>
    <property type="match status" value="1"/>
</dbReference>
<feature type="compositionally biased region" description="Basic residues" evidence="1">
    <location>
        <begin position="693"/>
        <end position="705"/>
    </location>
</feature>
<dbReference type="STRING" id="1457154.CAPSK01_002463"/>
<proteinExistence type="predicted"/>
<dbReference type="InterPro" id="IPR007111">
    <property type="entry name" value="NACHT_NTPase"/>
</dbReference>
<gene>
    <name evidence="3" type="ORF">CAPSK01_002463</name>
</gene>